<evidence type="ECO:0000313" key="2">
    <source>
        <dbReference type="EMBL" id="KAJ8401214.1"/>
    </source>
</evidence>
<accession>A0AAD7SEP3</accession>
<keyword evidence="3" id="KW-1185">Reference proteome</keyword>
<evidence type="ECO:0000256" key="1">
    <source>
        <dbReference type="SAM" id="MobiDB-lite"/>
    </source>
</evidence>
<comment type="caution">
    <text evidence="2">The sequence shown here is derived from an EMBL/GenBank/DDBJ whole genome shotgun (WGS) entry which is preliminary data.</text>
</comment>
<evidence type="ECO:0000313" key="3">
    <source>
        <dbReference type="Proteomes" id="UP001221898"/>
    </source>
</evidence>
<sequence length="87" mass="9854">MMVTGFPPDVSHHIFKGIVPFELSLCLQKHSTAHNKMYRVKGGKAGEEIKTHLEALDEQDTDSVEMQRTEDGHTGSFVSQWHSNQEM</sequence>
<reference evidence="2" key="1">
    <citation type="journal article" date="2023" name="Science">
        <title>Genome structures resolve the early diversification of teleost fishes.</title>
        <authorList>
            <person name="Parey E."/>
            <person name="Louis A."/>
            <person name="Montfort J."/>
            <person name="Bouchez O."/>
            <person name="Roques C."/>
            <person name="Iampietro C."/>
            <person name="Lluch J."/>
            <person name="Castinel A."/>
            <person name="Donnadieu C."/>
            <person name="Desvignes T."/>
            <person name="Floi Bucao C."/>
            <person name="Jouanno E."/>
            <person name="Wen M."/>
            <person name="Mejri S."/>
            <person name="Dirks R."/>
            <person name="Jansen H."/>
            <person name="Henkel C."/>
            <person name="Chen W.J."/>
            <person name="Zahm M."/>
            <person name="Cabau C."/>
            <person name="Klopp C."/>
            <person name="Thompson A.W."/>
            <person name="Robinson-Rechavi M."/>
            <person name="Braasch I."/>
            <person name="Lecointre G."/>
            <person name="Bobe J."/>
            <person name="Postlethwait J.H."/>
            <person name="Berthelot C."/>
            <person name="Roest Crollius H."/>
            <person name="Guiguen Y."/>
        </authorList>
    </citation>
    <scope>NUCLEOTIDE SEQUENCE</scope>
    <source>
        <strain evidence="2">NC1722</strain>
    </source>
</reference>
<dbReference type="AlphaFoldDB" id="A0AAD7SEP3"/>
<feature type="region of interest" description="Disordered" evidence="1">
    <location>
        <begin position="58"/>
        <end position="87"/>
    </location>
</feature>
<gene>
    <name evidence="2" type="ORF">AAFF_G00387960</name>
</gene>
<dbReference type="Proteomes" id="UP001221898">
    <property type="component" value="Unassembled WGS sequence"/>
</dbReference>
<name>A0AAD7SEP3_9TELE</name>
<dbReference type="EMBL" id="JAINUG010000072">
    <property type="protein sequence ID" value="KAJ8401214.1"/>
    <property type="molecule type" value="Genomic_DNA"/>
</dbReference>
<proteinExistence type="predicted"/>
<feature type="compositionally biased region" description="Polar residues" evidence="1">
    <location>
        <begin position="76"/>
        <end position="87"/>
    </location>
</feature>
<protein>
    <submittedName>
        <fullName evidence="2">Uncharacterized protein</fullName>
    </submittedName>
</protein>
<organism evidence="2 3">
    <name type="scientific">Aldrovandia affinis</name>
    <dbReference type="NCBI Taxonomy" id="143900"/>
    <lineage>
        <taxon>Eukaryota</taxon>
        <taxon>Metazoa</taxon>
        <taxon>Chordata</taxon>
        <taxon>Craniata</taxon>
        <taxon>Vertebrata</taxon>
        <taxon>Euteleostomi</taxon>
        <taxon>Actinopterygii</taxon>
        <taxon>Neopterygii</taxon>
        <taxon>Teleostei</taxon>
        <taxon>Notacanthiformes</taxon>
        <taxon>Halosauridae</taxon>
        <taxon>Aldrovandia</taxon>
    </lineage>
</organism>